<dbReference type="InterPro" id="IPR032675">
    <property type="entry name" value="LRR_dom_sf"/>
</dbReference>
<evidence type="ECO:0000256" key="1">
    <source>
        <dbReference type="SAM" id="MobiDB-lite"/>
    </source>
</evidence>
<evidence type="ECO:0000259" key="2">
    <source>
        <dbReference type="PROSITE" id="PS50011"/>
    </source>
</evidence>
<organism evidence="3 4">
    <name type="scientific">Tritrichomonas musculus</name>
    <dbReference type="NCBI Taxonomy" id="1915356"/>
    <lineage>
        <taxon>Eukaryota</taxon>
        <taxon>Metamonada</taxon>
        <taxon>Parabasalia</taxon>
        <taxon>Tritrichomonadida</taxon>
        <taxon>Tritrichomonadidae</taxon>
        <taxon>Tritrichomonas</taxon>
    </lineage>
</organism>
<dbReference type="Gene3D" id="3.30.200.20">
    <property type="entry name" value="Phosphorylase Kinase, domain 1"/>
    <property type="match status" value="1"/>
</dbReference>
<accession>A0ABR2KNK1</accession>
<evidence type="ECO:0000313" key="3">
    <source>
        <dbReference type="EMBL" id="KAK8891545.1"/>
    </source>
</evidence>
<name>A0ABR2KNK1_9EUKA</name>
<reference evidence="3 4" key="1">
    <citation type="submission" date="2024-04" db="EMBL/GenBank/DDBJ databases">
        <title>Tritrichomonas musculus Genome.</title>
        <authorList>
            <person name="Alves-Ferreira E."/>
            <person name="Grigg M."/>
            <person name="Lorenzi H."/>
            <person name="Galac M."/>
        </authorList>
    </citation>
    <scope>NUCLEOTIDE SEQUENCE [LARGE SCALE GENOMIC DNA]</scope>
    <source>
        <strain evidence="3 4">EAF2021</strain>
    </source>
</reference>
<dbReference type="SUPFAM" id="SSF56112">
    <property type="entry name" value="Protein kinase-like (PK-like)"/>
    <property type="match status" value="1"/>
</dbReference>
<keyword evidence="4" id="KW-1185">Reference proteome</keyword>
<dbReference type="PROSITE" id="PS50011">
    <property type="entry name" value="PROTEIN_KINASE_DOM"/>
    <property type="match status" value="1"/>
</dbReference>
<dbReference type="Pfam" id="PF13306">
    <property type="entry name" value="LRR_5"/>
    <property type="match status" value="3"/>
</dbReference>
<sequence>MSEEIELENGLRVEINTKELTAKVIKSPNVTGTVIVPRFAISDNKKFKIISIGDESFYGVKFDSLIFAEDSEVESFEGSTFFCASFNKLQIPPKLKKLSCMWCYFIRNLIDIEISPKNELFSFIDNKYLIGKSNADSDVFDILYYARYDIEEAVIPPQIEILYGNSFCRHPKLKSVICPTNSKLKRIEDSSFYFSTISKLVLPETLEFIHCDAFNETNYLNEIEISPKNKLFSVIEKTLVVKKSDMSSKDFDILIFCRRDAENVKIPSYVKVLDEHAFHNCDKLKSITFGPESSLQKINKFAIYVNQSIKLIIFPPSLNYLESCCISNDNNLEYVQFLGEYIKIAGSCFNNCCKGMILSFPNAKKLELYKGSISNLPEGSKLKIRRGAELVGDEFLNIQAQIDFIDESEVSNQKVHSPTEKDKNGTSSNSNKNDENYKEQISRCMKRIRFLESRLQRYEDVVPFDPNSKSSDEDHEIEIKMIEYDEERDTKKENKNIFIDDEEESHQRVICQIGEGATSVTYKVIDEQRDEELCKKVLKAEEGQTTFNDVRNIYKEFEVLAGMNHPSICKVVGLNPQEKLSDDKNSIEQDDEDEIEIKSDFASGSTTELKSKTTIAIFLKFHPMNLRQCLERDILNNTLKAKLAVETAFGMLHIHEHGMIHRDLKLENVMVNYIFEAQLIDFGLAHVDAMKNTMTSMTKGIGTLAYMSPEMSNEEEYDNKTDVYSFGVLLFVLFTRRFPKQNLKEKLTNKPIKFPEPSPAISSFTISLIKKCMSFESQKRPSFADIVSEMYNHSFKMAEGVDSDIVLHRFKALNRFRALHKRSKTMPVKEPSQPKSNSKLPPLGNRKPTAKPVIKKPI</sequence>
<feature type="region of interest" description="Disordered" evidence="1">
    <location>
        <begin position="821"/>
        <end position="858"/>
    </location>
</feature>
<evidence type="ECO:0000313" key="4">
    <source>
        <dbReference type="Proteomes" id="UP001470230"/>
    </source>
</evidence>
<dbReference type="Proteomes" id="UP001470230">
    <property type="component" value="Unassembled WGS sequence"/>
</dbReference>
<dbReference type="PANTHER" id="PTHR23257">
    <property type="entry name" value="SERINE-THREONINE PROTEIN KINASE"/>
    <property type="match status" value="1"/>
</dbReference>
<dbReference type="InterPro" id="IPR008271">
    <property type="entry name" value="Ser/Thr_kinase_AS"/>
</dbReference>
<dbReference type="Gene3D" id="3.80.10.10">
    <property type="entry name" value="Ribonuclease Inhibitor"/>
    <property type="match status" value="2"/>
</dbReference>
<gene>
    <name evidence="3" type="ORF">M9Y10_028758</name>
</gene>
<comment type="caution">
    <text evidence="3">The sequence shown here is derived from an EMBL/GenBank/DDBJ whole genome shotgun (WGS) entry which is preliminary data.</text>
</comment>
<dbReference type="EMBL" id="JAPFFF010000004">
    <property type="protein sequence ID" value="KAK8891545.1"/>
    <property type="molecule type" value="Genomic_DNA"/>
</dbReference>
<dbReference type="InterPro" id="IPR011009">
    <property type="entry name" value="Kinase-like_dom_sf"/>
</dbReference>
<proteinExistence type="predicted"/>
<feature type="domain" description="Protein kinase" evidence="2">
    <location>
        <begin position="507"/>
        <end position="796"/>
    </location>
</feature>
<protein>
    <recommendedName>
        <fullName evidence="2">Protein kinase domain-containing protein</fullName>
    </recommendedName>
</protein>
<dbReference type="Gene3D" id="1.10.510.10">
    <property type="entry name" value="Transferase(Phosphotransferase) domain 1"/>
    <property type="match status" value="1"/>
</dbReference>
<dbReference type="InterPro" id="IPR000719">
    <property type="entry name" value="Prot_kinase_dom"/>
</dbReference>
<dbReference type="SMART" id="SM00220">
    <property type="entry name" value="S_TKc"/>
    <property type="match status" value="1"/>
</dbReference>
<dbReference type="InterPro" id="IPR050167">
    <property type="entry name" value="Ser_Thr_protein_kinase"/>
</dbReference>
<dbReference type="Pfam" id="PF00069">
    <property type="entry name" value="Pkinase"/>
    <property type="match status" value="1"/>
</dbReference>
<dbReference type="InterPro" id="IPR026906">
    <property type="entry name" value="LRR_5"/>
</dbReference>
<dbReference type="PROSITE" id="PS00108">
    <property type="entry name" value="PROTEIN_KINASE_ST"/>
    <property type="match status" value="1"/>
</dbReference>
<feature type="region of interest" description="Disordered" evidence="1">
    <location>
        <begin position="409"/>
        <end position="439"/>
    </location>
</feature>